<reference evidence="2 3" key="1">
    <citation type="journal article" date="2009" name="Stand. Genomic Sci.">
        <title>Complete genome sequence of Streptobacillus moniliformis type strain (9901T).</title>
        <authorList>
            <person name="Nolan M."/>
            <person name="Gronow S."/>
            <person name="Lapidus A."/>
            <person name="Ivanova N."/>
            <person name="Copeland A."/>
            <person name="Lucas S."/>
            <person name="Del Rio T.G."/>
            <person name="Chen F."/>
            <person name="Tice H."/>
            <person name="Pitluck S."/>
            <person name="Cheng J.F."/>
            <person name="Sims D."/>
            <person name="Meincke L."/>
            <person name="Bruce D."/>
            <person name="Goodwin L."/>
            <person name="Brettin T."/>
            <person name="Han C."/>
            <person name="Detter J.C."/>
            <person name="Ovchinikova G."/>
            <person name="Pati A."/>
            <person name="Mavromatis K."/>
            <person name="Mikhailova N."/>
            <person name="Chen A."/>
            <person name="Palaniappan K."/>
            <person name="Land M."/>
            <person name="Hauser L."/>
            <person name="Chang Y.J."/>
            <person name="Jeffries C.D."/>
            <person name="Rohde M."/>
            <person name="Sproer C."/>
            <person name="Goker M."/>
            <person name="Bristow J."/>
            <person name="Eisen J.A."/>
            <person name="Markowitz V."/>
            <person name="Hugenholtz P."/>
            <person name="Kyrpides N.C."/>
            <person name="Klenk H.P."/>
            <person name="Chain P."/>
        </authorList>
    </citation>
    <scope>NUCLEOTIDE SEQUENCE [LARGE SCALE GENOMIC DNA]</scope>
    <source>
        <strain evidence="3">ATCC 14647 / DSM 12112 / NCTC 10651 / 9901</strain>
    </source>
</reference>
<evidence type="ECO:0000313" key="3">
    <source>
        <dbReference type="Proteomes" id="UP000002072"/>
    </source>
</evidence>
<dbReference type="AlphaFoldDB" id="D1AY24"/>
<accession>D1AY24</accession>
<dbReference type="STRING" id="519441.Smon_0727"/>
<dbReference type="eggNOG" id="COG1451">
    <property type="taxonomic scope" value="Bacteria"/>
</dbReference>
<protein>
    <recommendedName>
        <fullName evidence="1">YgjP-like metallopeptidase domain-containing protein</fullName>
    </recommendedName>
</protein>
<organism evidence="2 3">
    <name type="scientific">Streptobacillus moniliformis (strain ATCC 14647 / DSM 12112 / NCTC 10651 / 9901)</name>
    <dbReference type="NCBI Taxonomy" id="519441"/>
    <lineage>
        <taxon>Bacteria</taxon>
        <taxon>Fusobacteriati</taxon>
        <taxon>Fusobacteriota</taxon>
        <taxon>Fusobacteriia</taxon>
        <taxon>Fusobacteriales</taxon>
        <taxon>Leptotrichiaceae</taxon>
        <taxon>Streptobacillus</taxon>
    </lineage>
</organism>
<evidence type="ECO:0000259" key="1">
    <source>
        <dbReference type="Pfam" id="PF01863"/>
    </source>
</evidence>
<dbReference type="RefSeq" id="WP_012858751.1">
    <property type="nucleotide sequence ID" value="NC_013515.1"/>
</dbReference>
<dbReference type="CDD" id="cd07344">
    <property type="entry name" value="M48_yhfN_like"/>
    <property type="match status" value="1"/>
</dbReference>
<gene>
    <name evidence="2" type="ordered locus">Smon_0727</name>
</gene>
<dbReference type="PANTHER" id="PTHR30399:SF1">
    <property type="entry name" value="UTP PYROPHOSPHATASE"/>
    <property type="match status" value="1"/>
</dbReference>
<dbReference type="GeneID" id="29672974"/>
<evidence type="ECO:0000313" key="2">
    <source>
        <dbReference type="EMBL" id="ACZ01200.1"/>
    </source>
</evidence>
<dbReference type="HOGENOM" id="CLU_065947_1_1_0"/>
<dbReference type="KEGG" id="smf:Smon_0727"/>
<dbReference type="PANTHER" id="PTHR30399">
    <property type="entry name" value="UNCHARACTERIZED PROTEIN YGJP"/>
    <property type="match status" value="1"/>
</dbReference>
<feature type="domain" description="YgjP-like metallopeptidase" evidence="1">
    <location>
        <begin position="16"/>
        <end position="222"/>
    </location>
</feature>
<sequence length="223" mass="27171">MVEKILGYEVERKRVKNINLRIRDDLTIFISAPINIDKYYIEQFILSKKNWIDKNIEKMKEYRKNIQDETLENGTKIKFLGNYFEVNVIKNIYDSVMILNDKIILNTKNDDFNYKIKLIEQFYYKEAEKVFKERIAIYLSIMNENINRLIIKKIKGKWGYCKPNERIIALNTKLIKRSLFEIDYVIIHELSHLKHPNHSINFYRHIEKYMQNYKEAEKKLKYK</sequence>
<name>D1AY24_STRM9</name>
<dbReference type="InterPro" id="IPR002725">
    <property type="entry name" value="YgjP-like_metallopeptidase"/>
</dbReference>
<dbReference type="Pfam" id="PF01863">
    <property type="entry name" value="YgjP-like"/>
    <property type="match status" value="1"/>
</dbReference>
<dbReference type="Proteomes" id="UP000002072">
    <property type="component" value="Chromosome"/>
</dbReference>
<dbReference type="InterPro" id="IPR053136">
    <property type="entry name" value="UTP_pyrophosphatase-like"/>
</dbReference>
<proteinExistence type="predicted"/>
<dbReference type="Gene3D" id="3.30.2010.10">
    <property type="entry name" value="Metalloproteases ('zincins'), catalytic domain"/>
    <property type="match status" value="1"/>
</dbReference>
<keyword evidence="3" id="KW-1185">Reference proteome</keyword>
<dbReference type="EMBL" id="CP001779">
    <property type="protein sequence ID" value="ACZ01200.1"/>
    <property type="molecule type" value="Genomic_DNA"/>
</dbReference>